<evidence type="ECO:0000259" key="6">
    <source>
        <dbReference type="Pfam" id="PF08159"/>
    </source>
</evidence>
<feature type="region of interest" description="Disordered" evidence="5">
    <location>
        <begin position="448"/>
        <end position="580"/>
    </location>
</feature>
<evidence type="ECO:0000256" key="3">
    <source>
        <dbReference type="ARBA" id="ARBA00023054"/>
    </source>
</evidence>
<accession>A0AAD4LPD2</accession>
<keyword evidence="9" id="KW-1185">Reference proteome</keyword>
<feature type="region of interest" description="Disordered" evidence="5">
    <location>
        <begin position="87"/>
        <end position="108"/>
    </location>
</feature>
<dbReference type="AlphaFoldDB" id="A0AAD4LPD2"/>
<dbReference type="Proteomes" id="UP001201163">
    <property type="component" value="Unassembled WGS sequence"/>
</dbReference>
<reference evidence="8" key="1">
    <citation type="submission" date="2022-01" db="EMBL/GenBank/DDBJ databases">
        <title>Comparative genomics reveals a dynamic genome evolution in the ectomycorrhizal milk-cap (Lactarius) mushrooms.</title>
        <authorList>
            <consortium name="DOE Joint Genome Institute"/>
            <person name="Lebreton A."/>
            <person name="Tang N."/>
            <person name="Kuo A."/>
            <person name="LaButti K."/>
            <person name="Drula E."/>
            <person name="Barry K."/>
            <person name="Clum A."/>
            <person name="Lipzen A."/>
            <person name="Mousain D."/>
            <person name="Ng V."/>
            <person name="Wang R."/>
            <person name="Wang X."/>
            <person name="Dai Y."/>
            <person name="Henrissat B."/>
            <person name="Grigoriev I.V."/>
            <person name="Guerin-Laguette A."/>
            <person name="Yu F."/>
            <person name="Martin F.M."/>
        </authorList>
    </citation>
    <scope>NUCLEOTIDE SEQUENCE</scope>
    <source>
        <strain evidence="8">QP</strain>
    </source>
</reference>
<dbReference type="PANTHER" id="PTHR12202:SF0">
    <property type="entry name" value="ESF1 HOMOLOG"/>
    <property type="match status" value="1"/>
</dbReference>
<comment type="similarity">
    <text evidence="2">Belongs to the ESF1 family.</text>
</comment>
<feature type="compositionally biased region" description="Basic and acidic residues" evidence="5">
    <location>
        <begin position="538"/>
        <end position="558"/>
    </location>
</feature>
<protein>
    <recommendedName>
        <fullName evidence="10">NUC153 domain-containing protein</fullName>
    </recommendedName>
</protein>
<feature type="region of interest" description="Disordered" evidence="5">
    <location>
        <begin position="601"/>
        <end position="667"/>
    </location>
</feature>
<dbReference type="Pfam" id="PF25121">
    <property type="entry name" value="RRM_ESF1"/>
    <property type="match status" value="1"/>
</dbReference>
<dbReference type="InterPro" id="IPR039754">
    <property type="entry name" value="Esf1"/>
</dbReference>
<keyword evidence="4" id="KW-0539">Nucleus</keyword>
<evidence type="ECO:0000259" key="7">
    <source>
        <dbReference type="Pfam" id="PF25121"/>
    </source>
</evidence>
<organism evidence="8 9">
    <name type="scientific">Lactarius akahatsu</name>
    <dbReference type="NCBI Taxonomy" id="416441"/>
    <lineage>
        <taxon>Eukaryota</taxon>
        <taxon>Fungi</taxon>
        <taxon>Dikarya</taxon>
        <taxon>Basidiomycota</taxon>
        <taxon>Agaricomycotina</taxon>
        <taxon>Agaricomycetes</taxon>
        <taxon>Russulales</taxon>
        <taxon>Russulaceae</taxon>
        <taxon>Lactarius</taxon>
    </lineage>
</organism>
<dbReference type="InterPro" id="IPR056750">
    <property type="entry name" value="RRM_ESF1"/>
</dbReference>
<dbReference type="GO" id="GO:0006364">
    <property type="term" value="P:rRNA processing"/>
    <property type="evidence" value="ECO:0007669"/>
    <property type="project" value="InterPro"/>
</dbReference>
<evidence type="ECO:0000256" key="1">
    <source>
        <dbReference type="ARBA" id="ARBA00004604"/>
    </source>
</evidence>
<dbReference type="InterPro" id="IPR012580">
    <property type="entry name" value="NUC153"/>
</dbReference>
<evidence type="ECO:0000256" key="5">
    <source>
        <dbReference type="SAM" id="MobiDB-lite"/>
    </source>
</evidence>
<gene>
    <name evidence="8" type="ORF">EDB92DRAFT_1840263</name>
</gene>
<dbReference type="GO" id="GO:0005730">
    <property type="term" value="C:nucleolus"/>
    <property type="evidence" value="ECO:0007669"/>
    <property type="project" value="UniProtKB-SubCell"/>
</dbReference>
<evidence type="ECO:0000313" key="9">
    <source>
        <dbReference type="Proteomes" id="UP001201163"/>
    </source>
</evidence>
<feature type="domain" description="ESF1 RRM" evidence="7">
    <location>
        <begin position="164"/>
        <end position="331"/>
    </location>
</feature>
<feature type="compositionally biased region" description="Basic residues" evidence="5">
    <location>
        <begin position="465"/>
        <end position="478"/>
    </location>
</feature>
<evidence type="ECO:0000256" key="4">
    <source>
        <dbReference type="ARBA" id="ARBA00023242"/>
    </source>
</evidence>
<feature type="compositionally biased region" description="Basic residues" evidence="5">
    <location>
        <begin position="559"/>
        <end position="569"/>
    </location>
</feature>
<proteinExistence type="inferred from homology"/>
<dbReference type="PANTHER" id="PTHR12202">
    <property type="entry name" value="ESF1 HOMOLOG"/>
    <property type="match status" value="1"/>
</dbReference>
<sequence>MSDPRFRRLKSDPRFRSLKRHENKVAVDSRFSSLFKKQSEFGRVDKYGRRLSDVQDNESLRRFYRIDPEIPVELSAGPDYARGEVLLESSDEEDGSSKDARPSDEENEDIVVLGRDTDRLSPVSDEEDAEVNLDEDDTVDSIPQATPYYPKIASEDEQESLRRTRRIAVVDLDWDHVRATHLYKIFSSAISPVNSSSKSDTVFTPAVRGKVFSVRIYPSKFGLERMAHEENGPPLELFKKKKVAEYEEDVDERTIYETGDSGEYDEDALRKYQLERLRYYYAIVECDSVQLATHLYSELQGAELERSANVLNLSFVPDDMTFDEECRDQATSTDESTNYQPLDFTTDALRHSKVKLTWDQDDPERDRVTRRTLSLKDIDGDDFRAYIASSSDEEYEGEAKTMKKSIDRDKLRALLLEGSNHDLPEGWAGSKPNDLGDDGDVDMEVTFRPALTGGKDEDETTLGKYQRKMREKRKKRRKDLQEGIEGEPSTDDFFARGEGEGYSDSVPRSARGKVKGGKRSESRSFSTKEELSLLVAPDRLDSEPKHFDMAAVIKAEKGARKKHKGRKKKNDNDENEVQDNFVIDVKDERFTALHEDHAFAIDPSHPNFKKTKSMSALLEERSKRKTPADQARAASQGVTRQTLSSLVESVKRKGVTVGDSGTKRQKF</sequence>
<dbReference type="Pfam" id="PF08159">
    <property type="entry name" value="NUC153"/>
    <property type="match status" value="1"/>
</dbReference>
<feature type="compositionally biased region" description="Basic and acidic residues" evidence="5">
    <location>
        <begin position="518"/>
        <end position="531"/>
    </location>
</feature>
<feature type="compositionally biased region" description="Polar residues" evidence="5">
    <location>
        <begin position="636"/>
        <end position="647"/>
    </location>
</feature>
<dbReference type="GO" id="GO:0003723">
    <property type="term" value="F:RNA binding"/>
    <property type="evidence" value="ECO:0007669"/>
    <property type="project" value="TreeGrafter"/>
</dbReference>
<comment type="caution">
    <text evidence="8">The sequence shown here is derived from an EMBL/GenBank/DDBJ whole genome shotgun (WGS) entry which is preliminary data.</text>
</comment>
<evidence type="ECO:0000313" key="8">
    <source>
        <dbReference type="EMBL" id="KAH8997524.1"/>
    </source>
</evidence>
<feature type="domain" description="NUC153" evidence="6">
    <location>
        <begin position="587"/>
        <end position="614"/>
    </location>
</feature>
<keyword evidence="3" id="KW-0175">Coiled coil</keyword>
<feature type="compositionally biased region" description="Basic and acidic residues" evidence="5">
    <location>
        <begin position="95"/>
        <end position="104"/>
    </location>
</feature>
<evidence type="ECO:0008006" key="10">
    <source>
        <dbReference type="Google" id="ProtNLM"/>
    </source>
</evidence>
<name>A0AAD4LPD2_9AGAM</name>
<dbReference type="EMBL" id="JAKELL010000007">
    <property type="protein sequence ID" value="KAH8997524.1"/>
    <property type="molecule type" value="Genomic_DNA"/>
</dbReference>
<comment type="subcellular location">
    <subcellularLocation>
        <location evidence="1">Nucleus</location>
        <location evidence="1">Nucleolus</location>
    </subcellularLocation>
</comment>
<evidence type="ECO:0000256" key="2">
    <source>
        <dbReference type="ARBA" id="ARBA00009087"/>
    </source>
</evidence>